<accession>A0A2M4CWB5</accession>
<feature type="transmembrane region" description="Helical" evidence="1">
    <location>
        <begin position="54"/>
        <end position="74"/>
    </location>
</feature>
<feature type="chain" id="PRO_5014967048" description="Secreted protein" evidence="2">
    <location>
        <begin position="17"/>
        <end position="156"/>
    </location>
</feature>
<keyword evidence="1" id="KW-0812">Transmembrane</keyword>
<evidence type="ECO:0000256" key="1">
    <source>
        <dbReference type="SAM" id="Phobius"/>
    </source>
</evidence>
<protein>
    <recommendedName>
        <fullName evidence="4">Secreted protein</fullName>
    </recommendedName>
</protein>
<feature type="transmembrane region" description="Helical" evidence="1">
    <location>
        <begin position="28"/>
        <end position="47"/>
    </location>
</feature>
<keyword evidence="1" id="KW-0472">Membrane</keyword>
<feature type="signal peptide" evidence="2">
    <location>
        <begin position="1"/>
        <end position="16"/>
    </location>
</feature>
<keyword evidence="2" id="KW-0732">Signal</keyword>
<evidence type="ECO:0000256" key="2">
    <source>
        <dbReference type="SAM" id="SignalP"/>
    </source>
</evidence>
<name>A0A2M4CWB5_ANODA</name>
<evidence type="ECO:0008006" key="4">
    <source>
        <dbReference type="Google" id="ProtNLM"/>
    </source>
</evidence>
<organism evidence="3">
    <name type="scientific">Anopheles darlingi</name>
    <name type="common">Mosquito</name>
    <dbReference type="NCBI Taxonomy" id="43151"/>
    <lineage>
        <taxon>Eukaryota</taxon>
        <taxon>Metazoa</taxon>
        <taxon>Ecdysozoa</taxon>
        <taxon>Arthropoda</taxon>
        <taxon>Hexapoda</taxon>
        <taxon>Insecta</taxon>
        <taxon>Pterygota</taxon>
        <taxon>Neoptera</taxon>
        <taxon>Endopterygota</taxon>
        <taxon>Diptera</taxon>
        <taxon>Nematocera</taxon>
        <taxon>Culicoidea</taxon>
        <taxon>Culicidae</taxon>
        <taxon>Anophelinae</taxon>
        <taxon>Anopheles</taxon>
    </lineage>
</organism>
<proteinExistence type="predicted"/>
<dbReference type="EMBL" id="GGFL01004960">
    <property type="protein sequence ID" value="MBW69138.1"/>
    <property type="molecule type" value="Transcribed_RNA"/>
</dbReference>
<dbReference type="AlphaFoldDB" id="A0A2M4CWB5"/>
<keyword evidence="1" id="KW-1133">Transmembrane helix</keyword>
<sequence length="156" mass="18647">MMFWFLFLSGFKICKVFFFRCACCDPTFSIVNLSTVSMCFFVFLLCLMCFNGKLLFLFVTPCKCFVSVLFFWLVSESKRFLRHNEESIRVIRVSCSYHIIPLFSLLHNRTLFGVVLFMFLLRLYLQINVARICPNDVHDVFKYLRRIIRLQLYNCC</sequence>
<reference evidence="3" key="1">
    <citation type="submission" date="2018-01" db="EMBL/GenBank/DDBJ databases">
        <title>An insight into the sialome of Amazonian anophelines.</title>
        <authorList>
            <person name="Ribeiro J.M."/>
            <person name="Scarpassa V."/>
            <person name="Calvo E."/>
        </authorList>
    </citation>
    <scope>NUCLEOTIDE SEQUENCE</scope>
</reference>
<evidence type="ECO:0000313" key="3">
    <source>
        <dbReference type="EMBL" id="MBW69138.1"/>
    </source>
</evidence>
<feature type="transmembrane region" description="Helical" evidence="1">
    <location>
        <begin position="106"/>
        <end position="125"/>
    </location>
</feature>